<comment type="caution">
    <text evidence="2">The sequence shown here is derived from an EMBL/GenBank/DDBJ whole genome shotgun (WGS) entry which is preliminary data.</text>
</comment>
<dbReference type="EMBL" id="SUNJ01005350">
    <property type="protein sequence ID" value="TPP63682.1"/>
    <property type="molecule type" value="Genomic_DNA"/>
</dbReference>
<dbReference type="AlphaFoldDB" id="A0A504YNR9"/>
<feature type="region of interest" description="Disordered" evidence="1">
    <location>
        <begin position="318"/>
        <end position="350"/>
    </location>
</feature>
<reference evidence="2 3" key="1">
    <citation type="submission" date="2019-04" db="EMBL/GenBank/DDBJ databases">
        <title>Annotation for the trematode Fasciola gigantica.</title>
        <authorList>
            <person name="Choi Y.-J."/>
        </authorList>
    </citation>
    <scope>NUCLEOTIDE SEQUENCE [LARGE SCALE GENOMIC DNA]</scope>
    <source>
        <strain evidence="2">Uganda_cow_1</strain>
    </source>
</reference>
<evidence type="ECO:0000256" key="1">
    <source>
        <dbReference type="SAM" id="MobiDB-lite"/>
    </source>
</evidence>
<evidence type="ECO:0000313" key="3">
    <source>
        <dbReference type="Proteomes" id="UP000316759"/>
    </source>
</evidence>
<evidence type="ECO:0000313" key="2">
    <source>
        <dbReference type="EMBL" id="TPP63682.1"/>
    </source>
</evidence>
<dbReference type="Proteomes" id="UP000316759">
    <property type="component" value="Unassembled WGS sequence"/>
</dbReference>
<sequence length="408" mass="44101">MLVRAFVTRPYFCTHLCYVFVSNGEELDAPSLVVRVSSVKCGIIKTHPILTNYSFYVKLSIDCSRPNEDLILALPSGTTVTQTLGNLDQMQPIPIQSNYAVIGNGTSSDNLVAGRRVYVATGPKSSETTTYVVGRSNSSSTASIQVLQPVKLMNVIGQTVRAPEHHLIGPSGMQSDEFFPAASHSPSSAALSPQSNDTFLPIHQRYRSDCSQIIPKPDVNDEQFGPKSTYGSIHCSSNPETTATPGAVTTHKLDAATAVATTPGVGAQTPTTEFPISTEDEQFNTSFDATMNSIDIAKFFPGTFSASDDQLADSFFDSTEKDRSHDLSRPTSPPGLDPIDEEPSGFYQSSAHNYDHHSDFLRRSLSRSLPCSPSSVEHSIYAASRLTDLEALDEPGLFVIKPESPVIV</sequence>
<protein>
    <submittedName>
        <fullName evidence="2">Uncharacterized protein</fullName>
    </submittedName>
</protein>
<feature type="compositionally biased region" description="Basic and acidic residues" evidence="1">
    <location>
        <begin position="318"/>
        <end position="328"/>
    </location>
</feature>
<name>A0A504YNR9_FASGI</name>
<dbReference type="OrthoDB" id="6247875at2759"/>
<accession>A0A504YNR9</accession>
<keyword evidence="3" id="KW-1185">Reference proteome</keyword>
<organism evidence="2 3">
    <name type="scientific">Fasciola gigantica</name>
    <name type="common">Giant liver fluke</name>
    <dbReference type="NCBI Taxonomy" id="46835"/>
    <lineage>
        <taxon>Eukaryota</taxon>
        <taxon>Metazoa</taxon>
        <taxon>Spiralia</taxon>
        <taxon>Lophotrochozoa</taxon>
        <taxon>Platyhelminthes</taxon>
        <taxon>Trematoda</taxon>
        <taxon>Digenea</taxon>
        <taxon>Plagiorchiida</taxon>
        <taxon>Echinostomata</taxon>
        <taxon>Echinostomatoidea</taxon>
        <taxon>Fasciolidae</taxon>
        <taxon>Fasciola</taxon>
    </lineage>
</organism>
<gene>
    <name evidence="2" type="ORF">FGIG_11799</name>
</gene>
<proteinExistence type="predicted"/>